<keyword evidence="2" id="KW-0808">Transferase</keyword>
<dbReference type="RefSeq" id="WP_127123442.1">
    <property type="nucleotide sequence ID" value="NZ_BHXQ01000005.1"/>
</dbReference>
<keyword evidence="3" id="KW-1185">Reference proteome</keyword>
<dbReference type="SUPFAM" id="SSF55729">
    <property type="entry name" value="Acyl-CoA N-acyltransferases (Nat)"/>
    <property type="match status" value="1"/>
</dbReference>
<dbReference type="EMBL" id="BHXQ01000005">
    <property type="protein sequence ID" value="GCC52800.1"/>
    <property type="molecule type" value="Genomic_DNA"/>
</dbReference>
<dbReference type="InterPro" id="IPR016181">
    <property type="entry name" value="Acyl_CoA_acyltransferase"/>
</dbReference>
<proteinExistence type="predicted"/>
<evidence type="ECO:0000259" key="1">
    <source>
        <dbReference type="PROSITE" id="PS51186"/>
    </source>
</evidence>
<dbReference type="Proteomes" id="UP000288227">
    <property type="component" value="Unassembled WGS sequence"/>
</dbReference>
<sequence>MITKLNSNNKETAYEIRSLFQASYRIEAALLNVSDFPPLNRELVDFLNSDTEFYGLFRDDKMVAIVEVKSLEGKTDIESLVVHPEYFRQGLGKRLMQFILKTFDSEIFTVETGLKNKPATELYKQLGFYEQQQWDTEFGIRKVKFIRTKDNTM</sequence>
<gene>
    <name evidence="2" type="ORF">SanaruYs_30390</name>
</gene>
<name>A0A401UD56_9BACT</name>
<dbReference type="AlphaFoldDB" id="A0A401UD56"/>
<organism evidence="2 3">
    <name type="scientific">Chryseotalea sanaruensis</name>
    <dbReference type="NCBI Taxonomy" id="2482724"/>
    <lineage>
        <taxon>Bacteria</taxon>
        <taxon>Pseudomonadati</taxon>
        <taxon>Bacteroidota</taxon>
        <taxon>Cytophagia</taxon>
        <taxon>Cytophagales</taxon>
        <taxon>Chryseotaleaceae</taxon>
        <taxon>Chryseotalea</taxon>
    </lineage>
</organism>
<comment type="caution">
    <text evidence="2">The sequence shown here is derived from an EMBL/GenBank/DDBJ whole genome shotgun (WGS) entry which is preliminary data.</text>
</comment>
<dbReference type="InterPro" id="IPR000182">
    <property type="entry name" value="GNAT_dom"/>
</dbReference>
<dbReference type="Pfam" id="PF00583">
    <property type="entry name" value="Acetyltransf_1"/>
    <property type="match status" value="1"/>
</dbReference>
<dbReference type="CDD" id="cd04301">
    <property type="entry name" value="NAT_SF"/>
    <property type="match status" value="1"/>
</dbReference>
<dbReference type="PROSITE" id="PS51186">
    <property type="entry name" value="GNAT"/>
    <property type="match status" value="1"/>
</dbReference>
<accession>A0A401UD56</accession>
<dbReference type="GO" id="GO:0016747">
    <property type="term" value="F:acyltransferase activity, transferring groups other than amino-acyl groups"/>
    <property type="evidence" value="ECO:0007669"/>
    <property type="project" value="InterPro"/>
</dbReference>
<reference evidence="2 3" key="1">
    <citation type="submission" date="2018-11" db="EMBL/GenBank/DDBJ databases">
        <title>Chryseotalea sanarue gen. nov., sp., nov., a member of the family Cytophagaceae, isolated from a brackish lake in Hamamatsu Japan.</title>
        <authorList>
            <person name="Maejima Y."/>
            <person name="Iino T."/>
            <person name="Muraguchi Y."/>
            <person name="Fukuda K."/>
            <person name="Ohkuma M."/>
            <person name="Moriuchi R."/>
            <person name="Dohra H."/>
            <person name="Kimbara K."/>
            <person name="Shintani M."/>
        </authorList>
    </citation>
    <scope>NUCLEOTIDE SEQUENCE [LARGE SCALE GENOMIC DNA]</scope>
    <source>
        <strain evidence="2 3">Ys</strain>
    </source>
</reference>
<evidence type="ECO:0000313" key="3">
    <source>
        <dbReference type="Proteomes" id="UP000288227"/>
    </source>
</evidence>
<evidence type="ECO:0000313" key="2">
    <source>
        <dbReference type="EMBL" id="GCC52800.1"/>
    </source>
</evidence>
<dbReference type="OrthoDB" id="9789605at2"/>
<dbReference type="Gene3D" id="3.40.630.30">
    <property type="match status" value="1"/>
</dbReference>
<feature type="domain" description="N-acetyltransferase" evidence="1">
    <location>
        <begin position="14"/>
        <end position="147"/>
    </location>
</feature>
<protein>
    <submittedName>
        <fullName evidence="2">N-acetyltransferase</fullName>
    </submittedName>
</protein>